<name>X1RDP8_9ZZZZ</name>
<organism evidence="2">
    <name type="scientific">marine sediment metagenome</name>
    <dbReference type="NCBI Taxonomy" id="412755"/>
    <lineage>
        <taxon>unclassified sequences</taxon>
        <taxon>metagenomes</taxon>
        <taxon>ecological metagenomes</taxon>
    </lineage>
</organism>
<keyword evidence="1" id="KW-0175">Coiled coil</keyword>
<sequence length="48" mass="5834">VEENVNNIQHNYELIHELKEQNEELRKEVNALKLIQIISLKTRVEKRH</sequence>
<proteinExistence type="predicted"/>
<gene>
    <name evidence="2" type="ORF">S12H4_24510</name>
</gene>
<accession>X1RDP8</accession>
<comment type="caution">
    <text evidence="2">The sequence shown here is derived from an EMBL/GenBank/DDBJ whole genome shotgun (WGS) entry which is preliminary data.</text>
</comment>
<evidence type="ECO:0000256" key="1">
    <source>
        <dbReference type="SAM" id="Coils"/>
    </source>
</evidence>
<evidence type="ECO:0000313" key="2">
    <source>
        <dbReference type="EMBL" id="GAI78693.1"/>
    </source>
</evidence>
<feature type="coiled-coil region" evidence="1">
    <location>
        <begin position="8"/>
        <end position="35"/>
    </location>
</feature>
<feature type="non-terminal residue" evidence="2">
    <location>
        <position position="1"/>
    </location>
</feature>
<dbReference type="EMBL" id="BARW01013327">
    <property type="protein sequence ID" value="GAI78693.1"/>
    <property type="molecule type" value="Genomic_DNA"/>
</dbReference>
<protein>
    <submittedName>
        <fullName evidence="2">Uncharacterized protein</fullName>
    </submittedName>
</protein>
<reference evidence="2" key="1">
    <citation type="journal article" date="2014" name="Front. Microbiol.">
        <title>High frequency of phylogenetically diverse reductive dehalogenase-homologous genes in deep subseafloor sedimentary metagenomes.</title>
        <authorList>
            <person name="Kawai M."/>
            <person name="Futagami T."/>
            <person name="Toyoda A."/>
            <person name="Takaki Y."/>
            <person name="Nishi S."/>
            <person name="Hori S."/>
            <person name="Arai W."/>
            <person name="Tsubouchi T."/>
            <person name="Morono Y."/>
            <person name="Uchiyama I."/>
            <person name="Ito T."/>
            <person name="Fujiyama A."/>
            <person name="Inagaki F."/>
            <person name="Takami H."/>
        </authorList>
    </citation>
    <scope>NUCLEOTIDE SEQUENCE</scope>
    <source>
        <strain evidence="2">Expedition CK06-06</strain>
    </source>
</reference>
<dbReference type="AlphaFoldDB" id="X1RDP8"/>